<dbReference type="GO" id="GO:0004519">
    <property type="term" value="F:endonuclease activity"/>
    <property type="evidence" value="ECO:0007669"/>
    <property type="project" value="InterPro"/>
</dbReference>
<feature type="domain" description="Terminase large subunit-like ATPase" evidence="1">
    <location>
        <begin position="66"/>
        <end position="235"/>
    </location>
</feature>
<dbReference type="Pfam" id="PF20441">
    <property type="entry name" value="TerL_nuclease"/>
    <property type="match status" value="1"/>
</dbReference>
<reference evidence="3 4" key="1">
    <citation type="submission" date="2018-03" db="EMBL/GenBank/DDBJ databases">
        <title>Aerobic endospore-forming bacteria genome sequencing and assembly.</title>
        <authorList>
            <person name="Cavalcante D.A."/>
            <person name="Driks A."/>
            <person name="Putonti C."/>
            <person name="De-Souza M.T."/>
        </authorList>
    </citation>
    <scope>NUCLEOTIDE SEQUENCE [LARGE SCALE GENOMIC DNA]</scope>
    <source>
        <strain evidence="3 4">SDF0037</strain>
    </source>
</reference>
<dbReference type="RefSeq" id="WP_142511040.1">
    <property type="nucleotide sequence ID" value="NZ_SADV01000041.1"/>
</dbReference>
<proteinExistence type="predicted"/>
<dbReference type="PANTHER" id="PTHR41287:SF1">
    <property type="entry name" value="PROTEIN YMFN"/>
    <property type="match status" value="1"/>
</dbReference>
<dbReference type="InterPro" id="IPR046462">
    <property type="entry name" value="TerL_nuclease"/>
</dbReference>
<dbReference type="InterPro" id="IPR046461">
    <property type="entry name" value="TerL_ATPase"/>
</dbReference>
<protein>
    <submittedName>
        <fullName evidence="3">Terminase large subunit</fullName>
    </submittedName>
</protein>
<dbReference type="EMBL" id="SADV01000041">
    <property type="protein sequence ID" value="TQR26851.1"/>
    <property type="molecule type" value="Genomic_DNA"/>
</dbReference>
<evidence type="ECO:0000259" key="1">
    <source>
        <dbReference type="Pfam" id="PF03354"/>
    </source>
</evidence>
<dbReference type="AlphaFoldDB" id="A0A544U7F5"/>
<name>A0A544U7F5_LYSSH</name>
<dbReference type="Pfam" id="PF03354">
    <property type="entry name" value="TerL_ATPase"/>
    <property type="match status" value="1"/>
</dbReference>
<evidence type="ECO:0000313" key="4">
    <source>
        <dbReference type="Proteomes" id="UP000317944"/>
    </source>
</evidence>
<dbReference type="OrthoDB" id="9760250at2"/>
<evidence type="ECO:0000313" key="3">
    <source>
        <dbReference type="EMBL" id="TQR26851.1"/>
    </source>
</evidence>
<evidence type="ECO:0000259" key="2">
    <source>
        <dbReference type="Pfam" id="PF20441"/>
    </source>
</evidence>
<comment type="caution">
    <text evidence="3">The sequence shown here is derived from an EMBL/GenBank/DDBJ whole genome shotgun (WGS) entry which is preliminary data.</text>
</comment>
<dbReference type="Gene3D" id="3.40.50.300">
    <property type="entry name" value="P-loop containing nucleotide triphosphate hydrolases"/>
    <property type="match status" value="1"/>
</dbReference>
<dbReference type="InterPro" id="IPR005021">
    <property type="entry name" value="Terminase_largesu-like"/>
</dbReference>
<feature type="domain" description="Terminase large subunit-like endonuclease" evidence="2">
    <location>
        <begin position="247"/>
        <end position="541"/>
    </location>
</feature>
<dbReference type="Proteomes" id="UP000317944">
    <property type="component" value="Unassembled WGS sequence"/>
</dbReference>
<dbReference type="PANTHER" id="PTHR41287">
    <property type="match status" value="1"/>
</dbReference>
<dbReference type="InterPro" id="IPR027417">
    <property type="entry name" value="P-loop_NTPase"/>
</dbReference>
<gene>
    <name evidence="3" type="ORF">C7Y47_23995</name>
</gene>
<sequence length="571" mass="67108">MISYSYVNEYIRQWRDGEIILNKERILLIEWLEKDILKMDDIYFDSKHIEQYIQFTEKWYFKLESFQKFLSCFVFLRYKETDDLVFDEHFYYMARGAGKNGFISSLSNYFISELHGIDFYNVSIVANSEKQAKTSFTEVYNAIDMNDDLKSYFKHQKAVIESVDTKAIFQFHTSNASTKDGLRDGCVIYDEVHEYENNDVVDVFSGGLGKVRDSREFFIGTDGFVRDGFIDRLKERAMSILNREVSVREDSLFPFMCCIDDEEEMHNPDLWQKANPQFHPPLSNYAKILFKKVMKQYKKLENDSSGYENFITKRMNLPKVDLEKSVASWEKIVATNQEYDLTQLKNRECIGSVDYASIRDFVACGLTFLKNEAFITPKELTYSYVCKPFADKHYAYSKQKAEGNNKKDHRKFAPIRKWEEQGLLKVLDKESMDPHIVVKWFVDKQAEGWNIKKIIGDSFRMEILKPLFEAEGFEVEVIRNPDAASALLAPKIELAFDERRIIWGDNPIMRWYANNVLVKFDPKGNKQYRKKEAVKRKTDGFMMFLYSVWASRDLDDTDVSETLDALETLDF</sequence>
<organism evidence="3 4">
    <name type="scientific">Lysinibacillus sphaericus</name>
    <name type="common">Bacillus sphaericus</name>
    <dbReference type="NCBI Taxonomy" id="1421"/>
    <lineage>
        <taxon>Bacteria</taxon>
        <taxon>Bacillati</taxon>
        <taxon>Bacillota</taxon>
        <taxon>Bacilli</taxon>
        <taxon>Bacillales</taxon>
        <taxon>Bacillaceae</taxon>
        <taxon>Lysinibacillus</taxon>
    </lineage>
</organism>
<accession>A0A544U7F5</accession>